<evidence type="ECO:0000256" key="6">
    <source>
        <dbReference type="ARBA" id="ARBA00023235"/>
    </source>
</evidence>
<evidence type="ECO:0000259" key="10">
    <source>
        <dbReference type="Pfam" id="PF02879"/>
    </source>
</evidence>
<sequence length="478" mass="51737">MDAIRFGTDGWRGRIARDYTFANVRRCAQGFATWLKRRPDQGRGQVVIGYDRRFQSDAFAAGAAEVLAGNGYRVLLTDRPTPTPIISFGIADTGSLGGINITASHNPPADNGFKVRDQTGGAVPPEQLGKIEACIPAMDSRAHIQSQDLDKALADGSVRYFDPGTAYSARVAELVDLAPLRAADLMVQVDAMWGNGAGWLPRFLDGGRIKVSEIHGEHNPLFPDMQRPEPIPPNVDAGLAAARAVRADCTLILDGDADRCGFGDEQGRFVDQLRVFGLLAYYLLEVRGERGPIVKTLSTTSMLDRLGEHYGVPVHETGVGFKYVAPAMLSTEALIGGEESGGYAFRNHVPERDGILANLCLLDLMVRTGRRPSELIEDLFAITGTHHYARRDLKLADDAMKQAAVAALDRVDVDNLALGGRRVTALDRTDGYKFKLEDGGWVLIRFSGTEPLIRVYTEISDAAATDGVLDDGVALTGV</sequence>
<comment type="similarity">
    <text evidence="2 7">Belongs to the phosphohexose mutase family.</text>
</comment>
<reference evidence="12" key="1">
    <citation type="submission" date="2019-09" db="EMBL/GenBank/DDBJ databases">
        <title>Characterisation of the sponge microbiome using genome-centric metagenomics.</title>
        <authorList>
            <person name="Engelberts J.P."/>
            <person name="Robbins S.J."/>
            <person name="De Goeij J.M."/>
            <person name="Aranda M."/>
            <person name="Bell S.C."/>
            <person name="Webster N.S."/>
        </authorList>
    </citation>
    <scope>NUCLEOTIDE SEQUENCE</scope>
    <source>
        <strain evidence="12">SB0662_bin_9</strain>
    </source>
</reference>
<evidence type="ECO:0000256" key="4">
    <source>
        <dbReference type="ARBA" id="ARBA00022723"/>
    </source>
</evidence>
<dbReference type="Pfam" id="PF00408">
    <property type="entry name" value="PGM_PMM_IV"/>
    <property type="match status" value="1"/>
</dbReference>
<dbReference type="PANTHER" id="PTHR45745">
    <property type="entry name" value="PHOSPHOMANNOMUTASE 45A"/>
    <property type="match status" value="1"/>
</dbReference>
<dbReference type="InterPro" id="IPR005843">
    <property type="entry name" value="A-D-PHexomutase_C"/>
</dbReference>
<evidence type="ECO:0000259" key="9">
    <source>
        <dbReference type="Pfam" id="PF02878"/>
    </source>
</evidence>
<dbReference type="Gene3D" id="3.30.310.50">
    <property type="entry name" value="Alpha-D-phosphohexomutase, C-terminal domain"/>
    <property type="match status" value="1"/>
</dbReference>
<proteinExistence type="inferred from homology"/>
<evidence type="ECO:0000313" key="12">
    <source>
        <dbReference type="EMBL" id="MYD89488.1"/>
    </source>
</evidence>
<organism evidence="12">
    <name type="scientific">Caldilineaceae bacterium SB0662_bin_9</name>
    <dbReference type="NCBI Taxonomy" id="2605258"/>
    <lineage>
        <taxon>Bacteria</taxon>
        <taxon>Bacillati</taxon>
        <taxon>Chloroflexota</taxon>
        <taxon>Caldilineae</taxon>
        <taxon>Caldilineales</taxon>
        <taxon>Caldilineaceae</taxon>
    </lineage>
</organism>
<accession>A0A6B1DPY8</accession>
<gene>
    <name evidence="12" type="ORF">F4Y08_03985</name>
</gene>
<dbReference type="InterPro" id="IPR005844">
    <property type="entry name" value="A-D-PHexomutase_a/b/a-I"/>
</dbReference>
<dbReference type="Pfam" id="PF02878">
    <property type="entry name" value="PGM_PMM_I"/>
    <property type="match status" value="1"/>
</dbReference>
<dbReference type="Pfam" id="PF02879">
    <property type="entry name" value="PGM_PMM_II"/>
    <property type="match status" value="1"/>
</dbReference>
<feature type="domain" description="Alpha-D-phosphohexomutase alpha/beta/alpha" evidence="9">
    <location>
        <begin position="5"/>
        <end position="139"/>
    </location>
</feature>
<dbReference type="GO" id="GO:0006166">
    <property type="term" value="P:purine ribonucleoside salvage"/>
    <property type="evidence" value="ECO:0007669"/>
    <property type="project" value="TreeGrafter"/>
</dbReference>
<dbReference type="InterPro" id="IPR036900">
    <property type="entry name" value="A-D-PHexomutase_C_sf"/>
</dbReference>
<evidence type="ECO:0000256" key="5">
    <source>
        <dbReference type="ARBA" id="ARBA00022842"/>
    </source>
</evidence>
<name>A0A6B1DPY8_9CHLR</name>
<evidence type="ECO:0000259" key="11">
    <source>
        <dbReference type="Pfam" id="PF02880"/>
    </source>
</evidence>
<dbReference type="Gene3D" id="3.40.120.10">
    <property type="entry name" value="Alpha-D-Glucose-1,6-Bisphosphate, subunit A, domain 3"/>
    <property type="match status" value="3"/>
</dbReference>
<feature type="domain" description="Alpha-D-phosphohexomutase C-terminal" evidence="8">
    <location>
        <begin position="411"/>
        <end position="470"/>
    </location>
</feature>
<dbReference type="PANTHER" id="PTHR45745:SF1">
    <property type="entry name" value="PHOSPHOGLUCOMUTASE 2B-RELATED"/>
    <property type="match status" value="1"/>
</dbReference>
<dbReference type="InterPro" id="IPR005845">
    <property type="entry name" value="A-D-PHexomutase_a/b/a-II"/>
</dbReference>
<keyword evidence="4 7" id="KW-0479">Metal-binding</keyword>
<dbReference type="InterPro" id="IPR016055">
    <property type="entry name" value="A-D-PHexomutase_a/b/a-I/II/III"/>
</dbReference>
<dbReference type="EMBL" id="VXPY01000024">
    <property type="protein sequence ID" value="MYD89488.1"/>
    <property type="molecule type" value="Genomic_DNA"/>
</dbReference>
<dbReference type="PRINTS" id="PR00509">
    <property type="entry name" value="PGMPMM"/>
</dbReference>
<evidence type="ECO:0000256" key="7">
    <source>
        <dbReference type="RuleBase" id="RU004326"/>
    </source>
</evidence>
<dbReference type="CDD" id="cd05800">
    <property type="entry name" value="PGM_like2"/>
    <property type="match status" value="1"/>
</dbReference>
<dbReference type="GO" id="GO:0005975">
    <property type="term" value="P:carbohydrate metabolic process"/>
    <property type="evidence" value="ECO:0007669"/>
    <property type="project" value="InterPro"/>
</dbReference>
<keyword evidence="6" id="KW-0413">Isomerase</keyword>
<dbReference type="InterPro" id="IPR005846">
    <property type="entry name" value="A-D-PHexomutase_a/b/a-III"/>
</dbReference>
<protein>
    <submittedName>
        <fullName evidence="12">Phosphoglucomutase/phosphomannomutase family protein</fullName>
    </submittedName>
</protein>
<dbReference type="SUPFAM" id="SSF53738">
    <property type="entry name" value="Phosphoglucomutase, first 3 domains"/>
    <property type="match status" value="2"/>
</dbReference>
<keyword evidence="3" id="KW-0597">Phosphoprotein</keyword>
<dbReference type="PROSITE" id="PS00710">
    <property type="entry name" value="PGM_PMM"/>
    <property type="match status" value="1"/>
</dbReference>
<keyword evidence="5 7" id="KW-0460">Magnesium</keyword>
<dbReference type="Pfam" id="PF02880">
    <property type="entry name" value="PGM_PMM_III"/>
    <property type="match status" value="1"/>
</dbReference>
<feature type="domain" description="Alpha-D-phosphohexomutase alpha/beta/alpha" evidence="10">
    <location>
        <begin position="166"/>
        <end position="267"/>
    </location>
</feature>
<dbReference type="InterPro" id="IPR016066">
    <property type="entry name" value="A-D-PHexomutase_CS"/>
</dbReference>
<dbReference type="GO" id="GO:0008973">
    <property type="term" value="F:phosphopentomutase activity"/>
    <property type="evidence" value="ECO:0007669"/>
    <property type="project" value="TreeGrafter"/>
</dbReference>
<evidence type="ECO:0000256" key="3">
    <source>
        <dbReference type="ARBA" id="ARBA00022553"/>
    </source>
</evidence>
<evidence type="ECO:0000256" key="1">
    <source>
        <dbReference type="ARBA" id="ARBA00001946"/>
    </source>
</evidence>
<comment type="cofactor">
    <cofactor evidence="1">
        <name>Mg(2+)</name>
        <dbReference type="ChEBI" id="CHEBI:18420"/>
    </cofactor>
</comment>
<dbReference type="InterPro" id="IPR005841">
    <property type="entry name" value="Alpha-D-phosphohexomutase_SF"/>
</dbReference>
<dbReference type="SUPFAM" id="SSF55957">
    <property type="entry name" value="Phosphoglucomutase, C-terminal domain"/>
    <property type="match status" value="1"/>
</dbReference>
<dbReference type="AlphaFoldDB" id="A0A6B1DPY8"/>
<evidence type="ECO:0000256" key="2">
    <source>
        <dbReference type="ARBA" id="ARBA00010231"/>
    </source>
</evidence>
<comment type="caution">
    <text evidence="12">The sequence shown here is derived from an EMBL/GenBank/DDBJ whole genome shotgun (WGS) entry which is preliminary data.</text>
</comment>
<feature type="domain" description="Alpha-D-phosphohexomutase alpha/beta/alpha" evidence="11">
    <location>
        <begin position="275"/>
        <end position="380"/>
    </location>
</feature>
<dbReference type="GO" id="GO:0000287">
    <property type="term" value="F:magnesium ion binding"/>
    <property type="evidence" value="ECO:0007669"/>
    <property type="project" value="InterPro"/>
</dbReference>
<evidence type="ECO:0000259" key="8">
    <source>
        <dbReference type="Pfam" id="PF00408"/>
    </source>
</evidence>